<feature type="domain" description="Bacterial Ig" evidence="2">
    <location>
        <begin position="307"/>
        <end position="386"/>
    </location>
</feature>
<reference evidence="3 4" key="1">
    <citation type="submission" date="2016-01" db="EMBL/GenBank/DDBJ databases">
        <title>Genome Sequences of Twelve Sporeforming Bacillus Species Isolated from Foods.</title>
        <authorList>
            <person name="Berendsen E.M."/>
            <person name="Wells-Bennik M.H."/>
            <person name="Krawcyk A.O."/>
            <person name="De Jong A."/>
            <person name="Holsappel S."/>
            <person name="Eijlander R.T."/>
            <person name="Kuipers O.P."/>
        </authorList>
    </citation>
    <scope>NUCLEOTIDE SEQUENCE [LARGE SCALE GENOMIC DNA]</scope>
    <source>
        <strain evidence="3 4">B4102</strain>
    </source>
</reference>
<dbReference type="Proteomes" id="UP000075666">
    <property type="component" value="Unassembled WGS sequence"/>
</dbReference>
<proteinExistence type="predicted"/>
<accession>A0A150L9R2</accession>
<sequence length="470" mass="50119">MGKKTVLSLLSAGVLAFSLSVSSVHAETKTNQFELTKKALNQQGQLLQKRSPYKLHTLEAYSKQSHAFKKLQSYKLPRISRTLNSYNSNENSLFEQEPNDDFPSANKLPYDNLMIGQLLPLYDVDLYKVKVEKGTLLVAGLTNSYAIDLVFGAFEKDFKDHGFLEYLGYDYDPSTGVLVHVYDVKKAGTYYIGALDGDDEYDIDDNSVEDLYGLMATYVDTVAPSRPIVNNVTNKSKTVTGKAEANSTVTVKSGKKVLGTSKASSKGEFSVKISAQKAGTKLTVSAKDKAGNVSSGASVTVKDAIPPAKPTVNKITNKSKVVTGKAEANSTVTVKKGSKVLGSAKASSKGSFSVKIKAQKAGSKLTISAKDKAGNVSSGASVTVKDVIPPAKPTVNRVTNKSKVVTGKAEANSTVTVKNRNKVLGSAKASSKGTFSVKIKAQKAGTKLTITAKDKAGNVSVKVEKKVVKY</sequence>
<dbReference type="NCBIfam" id="NF033510">
    <property type="entry name" value="Ca_tandemer"/>
    <property type="match status" value="3"/>
</dbReference>
<evidence type="ECO:0000259" key="2">
    <source>
        <dbReference type="Pfam" id="PF17936"/>
    </source>
</evidence>
<dbReference type="RefSeq" id="WP_066228872.1">
    <property type="nucleotide sequence ID" value="NZ_LQYN01000026.1"/>
</dbReference>
<dbReference type="PATRIC" id="fig|46224.3.peg.1808"/>
<dbReference type="Pfam" id="PF17936">
    <property type="entry name" value="Big_6"/>
    <property type="match status" value="3"/>
</dbReference>
<dbReference type="EMBL" id="LQYN01000026">
    <property type="protein sequence ID" value="KYD09078.1"/>
    <property type="molecule type" value="Genomic_DNA"/>
</dbReference>
<organism evidence="3 4">
    <name type="scientific">Heyndrickxia sporothermodurans</name>
    <dbReference type="NCBI Taxonomy" id="46224"/>
    <lineage>
        <taxon>Bacteria</taxon>
        <taxon>Bacillati</taxon>
        <taxon>Bacillota</taxon>
        <taxon>Bacilli</taxon>
        <taxon>Bacillales</taxon>
        <taxon>Bacillaceae</taxon>
        <taxon>Heyndrickxia</taxon>
    </lineage>
</organism>
<dbReference type="Gene3D" id="2.60.40.10">
    <property type="entry name" value="Immunoglobulins"/>
    <property type="match status" value="3"/>
</dbReference>
<gene>
    <name evidence="3" type="ORF">B4102_2605</name>
</gene>
<feature type="domain" description="Bacterial Ig" evidence="2">
    <location>
        <begin position="223"/>
        <end position="303"/>
    </location>
</feature>
<name>A0A150L9R2_9BACI</name>
<comment type="caution">
    <text evidence="3">The sequence shown here is derived from an EMBL/GenBank/DDBJ whole genome shotgun (WGS) entry which is preliminary data.</text>
</comment>
<protein>
    <recommendedName>
        <fullName evidence="2">Bacterial Ig domain-containing protein</fullName>
    </recommendedName>
</protein>
<feature type="signal peptide" evidence="1">
    <location>
        <begin position="1"/>
        <end position="26"/>
    </location>
</feature>
<evidence type="ECO:0000313" key="3">
    <source>
        <dbReference type="EMBL" id="KYD09078.1"/>
    </source>
</evidence>
<feature type="domain" description="Bacterial Ig" evidence="2">
    <location>
        <begin position="390"/>
        <end position="464"/>
    </location>
</feature>
<dbReference type="InterPro" id="IPR013783">
    <property type="entry name" value="Ig-like_fold"/>
</dbReference>
<dbReference type="STRING" id="46224.B4102_2605"/>
<feature type="chain" id="PRO_5007564218" description="Bacterial Ig domain-containing protein" evidence="1">
    <location>
        <begin position="27"/>
        <end position="470"/>
    </location>
</feature>
<keyword evidence="4" id="KW-1185">Reference proteome</keyword>
<dbReference type="OrthoDB" id="2879424at2"/>
<keyword evidence="1" id="KW-0732">Signal</keyword>
<evidence type="ECO:0000256" key="1">
    <source>
        <dbReference type="SAM" id="SignalP"/>
    </source>
</evidence>
<evidence type="ECO:0000313" key="4">
    <source>
        <dbReference type="Proteomes" id="UP000075666"/>
    </source>
</evidence>
<dbReference type="AlphaFoldDB" id="A0A150L9R2"/>
<dbReference type="Gene3D" id="2.60.120.380">
    <property type="match status" value="1"/>
</dbReference>
<dbReference type="InterPro" id="IPR041498">
    <property type="entry name" value="Big_6"/>
</dbReference>